<dbReference type="SUPFAM" id="SSF53756">
    <property type="entry name" value="UDP-Glycosyltransferase/glycogen phosphorylase"/>
    <property type="match status" value="1"/>
</dbReference>
<evidence type="ECO:0000313" key="3">
    <source>
        <dbReference type="EMBL" id="OGY21378.1"/>
    </source>
</evidence>
<dbReference type="GO" id="GO:0009103">
    <property type="term" value="P:lipopolysaccharide biosynthetic process"/>
    <property type="evidence" value="ECO:0007669"/>
    <property type="project" value="TreeGrafter"/>
</dbReference>
<gene>
    <name evidence="3" type="ORF">A2113_04280</name>
</gene>
<dbReference type="EMBL" id="MHCN01000014">
    <property type="protein sequence ID" value="OGY21378.1"/>
    <property type="molecule type" value="Genomic_DNA"/>
</dbReference>
<proteinExistence type="predicted"/>
<keyword evidence="1" id="KW-0808">Transferase</keyword>
<feature type="domain" description="Glycosyl transferase family 1" evidence="2">
    <location>
        <begin position="152"/>
        <end position="297"/>
    </location>
</feature>
<dbReference type="Gene3D" id="3.40.50.2000">
    <property type="entry name" value="Glycogen Phosphorylase B"/>
    <property type="match status" value="2"/>
</dbReference>
<protein>
    <recommendedName>
        <fullName evidence="2">Glycosyl transferase family 1 domain-containing protein</fullName>
    </recommendedName>
</protein>
<organism evidence="3 4">
    <name type="scientific">Candidatus Woykebacteria bacterium GWA1_44_8</name>
    <dbReference type="NCBI Taxonomy" id="1802591"/>
    <lineage>
        <taxon>Bacteria</taxon>
        <taxon>Candidatus Woykeibacteriota</taxon>
    </lineage>
</organism>
<dbReference type="InterPro" id="IPR001296">
    <property type="entry name" value="Glyco_trans_1"/>
</dbReference>
<dbReference type="PANTHER" id="PTHR46401:SF2">
    <property type="entry name" value="GLYCOSYLTRANSFERASE WBBK-RELATED"/>
    <property type="match status" value="1"/>
</dbReference>
<evidence type="ECO:0000313" key="4">
    <source>
        <dbReference type="Proteomes" id="UP000176299"/>
    </source>
</evidence>
<evidence type="ECO:0000259" key="2">
    <source>
        <dbReference type="Pfam" id="PF00534"/>
    </source>
</evidence>
<evidence type="ECO:0000256" key="1">
    <source>
        <dbReference type="ARBA" id="ARBA00022679"/>
    </source>
</evidence>
<dbReference type="PANTHER" id="PTHR46401">
    <property type="entry name" value="GLYCOSYLTRANSFERASE WBBK-RELATED"/>
    <property type="match status" value="1"/>
</dbReference>
<name>A0A1G1W126_9BACT</name>
<dbReference type="Proteomes" id="UP000176299">
    <property type="component" value="Unassembled WGS sequence"/>
</dbReference>
<comment type="caution">
    <text evidence="3">The sequence shown here is derived from an EMBL/GenBank/DDBJ whole genome shotgun (WGS) entry which is preliminary data.</text>
</comment>
<dbReference type="GO" id="GO:0016757">
    <property type="term" value="F:glycosyltransferase activity"/>
    <property type="evidence" value="ECO:0007669"/>
    <property type="project" value="InterPro"/>
</dbReference>
<dbReference type="STRING" id="1802591.A2113_04280"/>
<dbReference type="CDD" id="cd03801">
    <property type="entry name" value="GT4_PimA-like"/>
    <property type="match status" value="1"/>
</dbReference>
<sequence>MKLLLLYKTSPESPTYKTPSSFGVQGEVLARGLRELGVDYKIVDRRDSEGKEAAYSQFQPDFVLGIGYWGDVPEIVNHPQQHGQRPIPWIVADGAVLDYQENLNQLDLVLATSNWVKEVLIRDGVTSPVGVVYEGVDTDVFKPISKSTPQVKEFRERFKLAESELLILTVGGDGMSKGFQEVVLALKQLEHKLLGWKYIVKVAASPTGKNQTKEDTSLVSKLGLDGRVIFFSEMLHKSGQSALFNAADIYAAPSHNEGFGRPLVEAQACGVPVLTVDGTSTREMVKHKISGFAAKVGEEIYKKKFRLGEREVELEKPKLVGVKADSADLAADLLVLADSNLRWKMGEAGRKFVLENFDYRKTAKDMVVAIKESFGVG</sequence>
<reference evidence="3 4" key="1">
    <citation type="journal article" date="2016" name="Nat. Commun.">
        <title>Thousands of microbial genomes shed light on interconnected biogeochemical processes in an aquifer system.</title>
        <authorList>
            <person name="Anantharaman K."/>
            <person name="Brown C.T."/>
            <person name="Hug L.A."/>
            <person name="Sharon I."/>
            <person name="Castelle C.J."/>
            <person name="Probst A.J."/>
            <person name="Thomas B.C."/>
            <person name="Singh A."/>
            <person name="Wilkins M.J."/>
            <person name="Karaoz U."/>
            <person name="Brodie E.L."/>
            <person name="Williams K.H."/>
            <person name="Hubbard S.S."/>
            <person name="Banfield J.F."/>
        </authorList>
    </citation>
    <scope>NUCLEOTIDE SEQUENCE [LARGE SCALE GENOMIC DNA]</scope>
</reference>
<dbReference type="Pfam" id="PF00534">
    <property type="entry name" value="Glycos_transf_1"/>
    <property type="match status" value="1"/>
</dbReference>
<accession>A0A1G1W126</accession>
<dbReference type="AlphaFoldDB" id="A0A1G1W126"/>